<protein>
    <submittedName>
        <fullName evidence="2">Uncharacterized protein</fullName>
    </submittedName>
</protein>
<accession>A0A922IB96</accession>
<gene>
    <name evidence="2" type="ORF">DERF_002762</name>
</gene>
<feature type="region of interest" description="Disordered" evidence="1">
    <location>
        <begin position="24"/>
        <end position="43"/>
    </location>
</feature>
<comment type="caution">
    <text evidence="2">The sequence shown here is derived from an EMBL/GenBank/DDBJ whole genome shotgun (WGS) entry which is preliminary data.</text>
</comment>
<dbReference type="AlphaFoldDB" id="A0A922IB96"/>
<proteinExistence type="predicted"/>
<dbReference type="Proteomes" id="UP000790347">
    <property type="component" value="Unassembled WGS sequence"/>
</dbReference>
<name>A0A922IB96_DERFA</name>
<evidence type="ECO:0000313" key="3">
    <source>
        <dbReference type="Proteomes" id="UP000790347"/>
    </source>
</evidence>
<organism evidence="2 3">
    <name type="scientific">Dermatophagoides farinae</name>
    <name type="common">American house dust mite</name>
    <dbReference type="NCBI Taxonomy" id="6954"/>
    <lineage>
        <taxon>Eukaryota</taxon>
        <taxon>Metazoa</taxon>
        <taxon>Ecdysozoa</taxon>
        <taxon>Arthropoda</taxon>
        <taxon>Chelicerata</taxon>
        <taxon>Arachnida</taxon>
        <taxon>Acari</taxon>
        <taxon>Acariformes</taxon>
        <taxon>Sarcoptiformes</taxon>
        <taxon>Astigmata</taxon>
        <taxon>Psoroptidia</taxon>
        <taxon>Analgoidea</taxon>
        <taxon>Pyroglyphidae</taxon>
        <taxon>Dermatophagoidinae</taxon>
        <taxon>Dermatophagoides</taxon>
    </lineage>
</organism>
<keyword evidence="3" id="KW-1185">Reference proteome</keyword>
<evidence type="ECO:0000313" key="2">
    <source>
        <dbReference type="EMBL" id="KAH9528847.1"/>
    </source>
</evidence>
<reference evidence="2" key="2">
    <citation type="journal article" date="2022" name="Res Sq">
        <title>Comparative Genomics Reveals Insights into the Divergent Evolution of Astigmatic Mites and Household Pest Adaptations.</title>
        <authorList>
            <person name="Xiong Q."/>
            <person name="Wan A.T.-Y."/>
            <person name="Liu X.-Y."/>
            <person name="Fung C.S.-H."/>
            <person name="Xiao X."/>
            <person name="Malainual N."/>
            <person name="Hou J."/>
            <person name="Wang L."/>
            <person name="Wang M."/>
            <person name="Yang K."/>
            <person name="Cui Y."/>
            <person name="Leung E."/>
            <person name="Nong W."/>
            <person name="Shin S.-K."/>
            <person name="Au S."/>
            <person name="Jeong K.Y."/>
            <person name="Chew F.T."/>
            <person name="Hui J."/>
            <person name="Leung T.F."/>
            <person name="Tungtrongchitr A."/>
            <person name="Zhong N."/>
            <person name="Liu Z."/>
            <person name="Tsui S."/>
        </authorList>
    </citation>
    <scope>NUCLEOTIDE SEQUENCE</scope>
    <source>
        <strain evidence="2">Derf</strain>
        <tissue evidence="2">Whole organism</tissue>
    </source>
</reference>
<dbReference type="EMBL" id="ASGP02000001">
    <property type="protein sequence ID" value="KAH9528847.1"/>
    <property type="molecule type" value="Genomic_DNA"/>
</dbReference>
<evidence type="ECO:0000256" key="1">
    <source>
        <dbReference type="SAM" id="MobiDB-lite"/>
    </source>
</evidence>
<sequence length="59" mass="6828">MIQFISYNFALVVRHTHLFILVEHRPPPPPPPQQQSTTKKHQQQLDLSCGCVSKICLIY</sequence>
<reference evidence="2" key="1">
    <citation type="submission" date="2013-05" db="EMBL/GenBank/DDBJ databases">
        <authorList>
            <person name="Yim A.K.Y."/>
            <person name="Chan T.F."/>
            <person name="Ji K.M."/>
            <person name="Liu X.Y."/>
            <person name="Zhou J.W."/>
            <person name="Li R.Q."/>
            <person name="Yang K.Y."/>
            <person name="Li J."/>
            <person name="Li M."/>
            <person name="Law P.T.W."/>
            <person name="Wu Y.L."/>
            <person name="Cai Z.L."/>
            <person name="Qin H."/>
            <person name="Bao Y."/>
            <person name="Leung R.K.K."/>
            <person name="Ng P.K.S."/>
            <person name="Zou J."/>
            <person name="Zhong X.J."/>
            <person name="Ran P.X."/>
            <person name="Zhong N.S."/>
            <person name="Liu Z.G."/>
            <person name="Tsui S.K.W."/>
        </authorList>
    </citation>
    <scope>NUCLEOTIDE SEQUENCE</scope>
    <source>
        <strain evidence="2">Derf</strain>
        <tissue evidence="2">Whole organism</tissue>
    </source>
</reference>